<protein>
    <recommendedName>
        <fullName evidence="1">DUF6985 domain-containing protein</fullName>
    </recommendedName>
</protein>
<dbReference type="RefSeq" id="WP_072709279.1">
    <property type="nucleotide sequence ID" value="NZ_FMJB01000064.1"/>
</dbReference>
<evidence type="ECO:0000313" key="2">
    <source>
        <dbReference type="EMBL" id="SCM69577.1"/>
    </source>
</evidence>
<name>A0A1M4N693_9RHOB</name>
<dbReference type="Pfam" id="PF22481">
    <property type="entry name" value="DUF6985"/>
    <property type="match status" value="1"/>
</dbReference>
<dbReference type="Proteomes" id="UP000184085">
    <property type="component" value="Unassembled WGS sequence"/>
</dbReference>
<accession>A0A1M4N693</accession>
<proteinExistence type="predicted"/>
<keyword evidence="3" id="KW-1185">Reference proteome</keyword>
<dbReference type="InterPro" id="IPR054254">
    <property type="entry name" value="DUF6985"/>
</dbReference>
<evidence type="ECO:0000259" key="1">
    <source>
        <dbReference type="Pfam" id="PF22481"/>
    </source>
</evidence>
<dbReference type="EMBL" id="FMJB01000064">
    <property type="protein sequence ID" value="SCM69577.1"/>
    <property type="molecule type" value="Genomic_DNA"/>
</dbReference>
<gene>
    <name evidence="2" type="ORF">KARMA_3816</name>
</gene>
<evidence type="ECO:0000313" key="3">
    <source>
        <dbReference type="Proteomes" id="UP000184085"/>
    </source>
</evidence>
<reference evidence="3" key="1">
    <citation type="submission" date="2016-09" db="EMBL/GenBank/DDBJ databases">
        <authorList>
            <person name="Wibberg D."/>
        </authorList>
    </citation>
    <scope>NUCLEOTIDE SEQUENCE [LARGE SCALE GENOMIC DNA]</scope>
</reference>
<feature type="domain" description="DUF6985" evidence="1">
    <location>
        <begin position="38"/>
        <end position="168"/>
    </location>
</feature>
<dbReference type="AlphaFoldDB" id="A0A1M4N693"/>
<organism evidence="2 3">
    <name type="scientific">Donghicola eburneus</name>
    <dbReference type="NCBI Taxonomy" id="393278"/>
    <lineage>
        <taxon>Bacteria</taxon>
        <taxon>Pseudomonadati</taxon>
        <taxon>Pseudomonadota</taxon>
        <taxon>Alphaproteobacteria</taxon>
        <taxon>Rhodobacterales</taxon>
        <taxon>Roseobacteraceae</taxon>
        <taxon>Donghicola</taxon>
    </lineage>
</organism>
<sequence length="170" mass="18326">MGQSAFQPIAATQNIAAISYPPAVVQLAFLDGEILPVSSYADEVFSEDACFALKNLEKVSAEILHEIQERMWQAACERLEASLSQFATLQDLCDSEALMNRKFFGQRAPTGPANVMNAVRMKEVQIVRASNADGESRLMVGVFGECAWDTEFGVAILFDADGTLIAAGGA</sequence>